<name>A0A5N6YWE4_9EURO</name>
<feature type="compositionally biased region" description="Basic and acidic residues" evidence="1">
    <location>
        <begin position="290"/>
        <end position="307"/>
    </location>
</feature>
<accession>A0A5N6YWE4</accession>
<sequence length="409" mass="47617">MASTLLTDKNVLRQPLPDLLVPLKKYRTRSSALHNLWYLQELSQWDIEREARLYSKSVDWEDKNLWQAMEKERLYCGDEHSVVGRFNQNLCHSILGVLRKYVEPDICFGDYKCALSDAGFIKVPDVVLITGKHDLLVVGEAKTPWMHDIDHAQSNNVLFRQYLGQIANYMHTTQSRLGWFTTYEQTMFLKQVPHPKRKERWVLCHSPVIRHDVKYQEVSKDISTLYRGRVTLRECFLFLAKEASESPRAVNTMSPLDWVTQIQKLVDDEDDKYISLDENEDESDSGVVASHDRDNSHEGIGHGKTETSSDTQQSQRRQIATRSSTRREQATVEGSLQAATERLSIREQSDPFSALEWKLPVKVFFDKSKERWYHKVKERKVYVELHTDPDRGEFFVQSGFRYPANKSNV</sequence>
<evidence type="ECO:0000313" key="2">
    <source>
        <dbReference type="EMBL" id="KAE8349735.1"/>
    </source>
</evidence>
<dbReference type="Proteomes" id="UP000327118">
    <property type="component" value="Unassembled WGS sequence"/>
</dbReference>
<protein>
    <submittedName>
        <fullName evidence="2">Uncharacterized protein</fullName>
    </submittedName>
</protein>
<dbReference type="AlphaFoldDB" id="A0A5N6YWE4"/>
<evidence type="ECO:0000256" key="1">
    <source>
        <dbReference type="SAM" id="MobiDB-lite"/>
    </source>
</evidence>
<keyword evidence="3" id="KW-1185">Reference proteome</keyword>
<evidence type="ECO:0000313" key="3">
    <source>
        <dbReference type="Proteomes" id="UP000327118"/>
    </source>
</evidence>
<gene>
    <name evidence="2" type="ORF">BDV28DRAFT_151607</name>
</gene>
<dbReference type="EMBL" id="ML739279">
    <property type="protein sequence ID" value="KAE8349735.1"/>
    <property type="molecule type" value="Genomic_DNA"/>
</dbReference>
<dbReference type="OrthoDB" id="3796275at2759"/>
<organism evidence="2 3">
    <name type="scientific">Aspergillus coremiiformis</name>
    <dbReference type="NCBI Taxonomy" id="138285"/>
    <lineage>
        <taxon>Eukaryota</taxon>
        <taxon>Fungi</taxon>
        <taxon>Dikarya</taxon>
        <taxon>Ascomycota</taxon>
        <taxon>Pezizomycotina</taxon>
        <taxon>Eurotiomycetes</taxon>
        <taxon>Eurotiomycetidae</taxon>
        <taxon>Eurotiales</taxon>
        <taxon>Aspergillaceae</taxon>
        <taxon>Aspergillus</taxon>
        <taxon>Aspergillus subgen. Circumdati</taxon>
    </lineage>
</organism>
<reference evidence="3" key="1">
    <citation type="submission" date="2019-04" db="EMBL/GenBank/DDBJ databases">
        <title>Friends and foes A comparative genomics studyof 23 Aspergillus species from section Flavi.</title>
        <authorList>
            <consortium name="DOE Joint Genome Institute"/>
            <person name="Kjaerbolling I."/>
            <person name="Vesth T."/>
            <person name="Frisvad J.C."/>
            <person name="Nybo J.L."/>
            <person name="Theobald S."/>
            <person name="Kildgaard S."/>
            <person name="Isbrandt T."/>
            <person name="Kuo A."/>
            <person name="Sato A."/>
            <person name="Lyhne E.K."/>
            <person name="Kogle M.E."/>
            <person name="Wiebenga A."/>
            <person name="Kun R.S."/>
            <person name="Lubbers R.J."/>
            <person name="Makela M.R."/>
            <person name="Barry K."/>
            <person name="Chovatia M."/>
            <person name="Clum A."/>
            <person name="Daum C."/>
            <person name="Haridas S."/>
            <person name="He G."/>
            <person name="LaButti K."/>
            <person name="Lipzen A."/>
            <person name="Mondo S."/>
            <person name="Riley R."/>
            <person name="Salamov A."/>
            <person name="Simmons B.A."/>
            <person name="Magnuson J.K."/>
            <person name="Henrissat B."/>
            <person name="Mortensen U.H."/>
            <person name="Larsen T.O."/>
            <person name="Devries R.P."/>
            <person name="Grigoriev I.V."/>
            <person name="Machida M."/>
            <person name="Baker S.E."/>
            <person name="Andersen M.R."/>
        </authorList>
    </citation>
    <scope>NUCLEOTIDE SEQUENCE [LARGE SCALE GENOMIC DNA]</scope>
    <source>
        <strain evidence="3">CBS 553.77</strain>
    </source>
</reference>
<proteinExistence type="predicted"/>
<feature type="region of interest" description="Disordered" evidence="1">
    <location>
        <begin position="278"/>
        <end position="335"/>
    </location>
</feature>